<evidence type="ECO:0000313" key="16">
    <source>
        <dbReference type="EMBL" id="PQJ52490.1"/>
    </source>
</evidence>
<evidence type="ECO:0000259" key="15">
    <source>
        <dbReference type="Pfam" id="PF01433"/>
    </source>
</evidence>
<dbReference type="GO" id="GO:0008237">
    <property type="term" value="F:metallopeptidase activity"/>
    <property type="evidence" value="ECO:0007669"/>
    <property type="project" value="UniProtKB-KW"/>
</dbReference>
<evidence type="ECO:0000256" key="5">
    <source>
        <dbReference type="ARBA" id="ARBA00015611"/>
    </source>
</evidence>
<feature type="binding site" evidence="13">
    <location>
        <position position="326"/>
    </location>
    <ligand>
        <name>Zn(2+)</name>
        <dbReference type="ChEBI" id="CHEBI:29105"/>
        <note>catalytic</note>
    </ligand>
</feature>
<dbReference type="Proteomes" id="UP000239007">
    <property type="component" value="Unassembled WGS sequence"/>
</dbReference>
<accession>A0A2S7UT93</accession>
<feature type="chain" id="PRO_5015493529" description="Aminopeptidase N" evidence="14">
    <location>
        <begin position="22"/>
        <end position="566"/>
    </location>
</feature>
<evidence type="ECO:0000256" key="3">
    <source>
        <dbReference type="ARBA" id="ARBA00010136"/>
    </source>
</evidence>
<feature type="binding site" evidence="13">
    <location>
        <position position="330"/>
    </location>
    <ligand>
        <name>Zn(2+)</name>
        <dbReference type="ChEBI" id="CHEBI:29105"/>
        <note>catalytic</note>
    </ligand>
</feature>
<keyword evidence="7" id="KW-0645">Protease</keyword>
<dbReference type="InterPro" id="IPR034015">
    <property type="entry name" value="M1_LTA4H"/>
</dbReference>
<dbReference type="GO" id="GO:0016285">
    <property type="term" value="F:alanyl aminopeptidase activity"/>
    <property type="evidence" value="ECO:0007669"/>
    <property type="project" value="UniProtKB-EC"/>
</dbReference>
<evidence type="ECO:0000256" key="14">
    <source>
        <dbReference type="SAM" id="SignalP"/>
    </source>
</evidence>
<evidence type="ECO:0000256" key="10">
    <source>
        <dbReference type="ARBA" id="ARBA00022833"/>
    </source>
</evidence>
<comment type="cofactor">
    <cofactor evidence="13">
        <name>Zn(2+)</name>
        <dbReference type="ChEBI" id="CHEBI:29105"/>
    </cofactor>
    <text evidence="13">Binds 1 zinc ion per subunit.</text>
</comment>
<dbReference type="GO" id="GO:0006508">
    <property type="term" value="P:proteolysis"/>
    <property type="evidence" value="ECO:0007669"/>
    <property type="project" value="UniProtKB-KW"/>
</dbReference>
<keyword evidence="6" id="KW-0963">Cytoplasm</keyword>
<protein>
    <recommendedName>
        <fullName evidence="5">Aminopeptidase N</fullName>
        <ecNumber evidence="4">3.4.11.2</ecNumber>
    </recommendedName>
</protein>
<dbReference type="PANTHER" id="PTHR45726:SF3">
    <property type="entry name" value="LEUKOTRIENE A-4 HYDROLASE"/>
    <property type="match status" value="1"/>
</dbReference>
<evidence type="ECO:0000256" key="13">
    <source>
        <dbReference type="PIRSR" id="PIRSR634015-3"/>
    </source>
</evidence>
<dbReference type="PANTHER" id="PTHR45726">
    <property type="entry name" value="LEUKOTRIENE A-4 HYDROLASE"/>
    <property type="match status" value="1"/>
</dbReference>
<proteinExistence type="inferred from homology"/>
<evidence type="ECO:0000256" key="4">
    <source>
        <dbReference type="ARBA" id="ARBA00012564"/>
    </source>
</evidence>
<evidence type="ECO:0000256" key="9">
    <source>
        <dbReference type="ARBA" id="ARBA00022801"/>
    </source>
</evidence>
<evidence type="ECO:0000256" key="2">
    <source>
        <dbReference type="ARBA" id="ARBA00004496"/>
    </source>
</evidence>
<dbReference type="GO" id="GO:0005737">
    <property type="term" value="C:cytoplasm"/>
    <property type="evidence" value="ECO:0007669"/>
    <property type="project" value="UniProtKB-SubCell"/>
</dbReference>
<comment type="similarity">
    <text evidence="3">Belongs to the peptidase M1 family.</text>
</comment>
<feature type="binding site" evidence="13">
    <location>
        <position position="349"/>
    </location>
    <ligand>
        <name>Zn(2+)</name>
        <dbReference type="ChEBI" id="CHEBI:29105"/>
        <note>catalytic</note>
    </ligand>
</feature>
<dbReference type="CDD" id="cd09603">
    <property type="entry name" value="M1_APN_like"/>
    <property type="match status" value="1"/>
</dbReference>
<evidence type="ECO:0000256" key="6">
    <source>
        <dbReference type="ARBA" id="ARBA00022490"/>
    </source>
</evidence>
<dbReference type="PROSITE" id="PS51257">
    <property type="entry name" value="PROKAR_LIPOPROTEIN"/>
    <property type="match status" value="1"/>
</dbReference>
<dbReference type="InterPro" id="IPR027268">
    <property type="entry name" value="Peptidase_M4/M1_CTD_sf"/>
</dbReference>
<dbReference type="Pfam" id="PF01433">
    <property type="entry name" value="Peptidase_M1"/>
    <property type="match status" value="1"/>
</dbReference>
<evidence type="ECO:0000313" key="17">
    <source>
        <dbReference type="Proteomes" id="UP000239007"/>
    </source>
</evidence>
<keyword evidence="14" id="KW-0732">Signal</keyword>
<reference evidence="16 17" key="1">
    <citation type="submission" date="2016-12" db="EMBL/GenBank/DDBJ databases">
        <title>Diversity of luminous bacteria.</title>
        <authorList>
            <person name="Yoshizawa S."/>
            <person name="Kogure K."/>
        </authorList>
    </citation>
    <scope>NUCLEOTIDE SEQUENCE [LARGE SCALE GENOMIC DNA]</scope>
    <source>
        <strain evidence="16 17">SA4-48</strain>
    </source>
</reference>
<dbReference type="EC" id="3.4.11.2" evidence="4"/>
<evidence type="ECO:0000256" key="11">
    <source>
        <dbReference type="ARBA" id="ARBA00023049"/>
    </source>
</evidence>
<keyword evidence="9" id="KW-0378">Hydrolase</keyword>
<feature type="active site" description="Proton donor" evidence="12">
    <location>
        <position position="409"/>
    </location>
</feature>
<name>A0A2S7UT93_9GAMM</name>
<dbReference type="Gene3D" id="2.60.40.1730">
    <property type="entry name" value="tricorn interacting facor f3 domain"/>
    <property type="match status" value="1"/>
</dbReference>
<keyword evidence="8 13" id="KW-0479">Metal-binding</keyword>
<dbReference type="SUPFAM" id="SSF63737">
    <property type="entry name" value="Leukotriene A4 hydrolase N-terminal domain"/>
    <property type="match status" value="1"/>
</dbReference>
<comment type="subcellular location">
    <subcellularLocation>
        <location evidence="2">Cytoplasm</location>
    </subcellularLocation>
</comment>
<keyword evidence="11" id="KW-0482">Metalloprotease</keyword>
<dbReference type="OrthoDB" id="100605at2"/>
<dbReference type="GO" id="GO:0008270">
    <property type="term" value="F:zinc ion binding"/>
    <property type="evidence" value="ECO:0007669"/>
    <property type="project" value="InterPro"/>
</dbReference>
<evidence type="ECO:0000256" key="1">
    <source>
        <dbReference type="ARBA" id="ARBA00000098"/>
    </source>
</evidence>
<evidence type="ECO:0000256" key="7">
    <source>
        <dbReference type="ARBA" id="ARBA00022670"/>
    </source>
</evidence>
<organism evidence="16 17">
    <name type="scientific">Psychrosphaera saromensis</name>
    <dbReference type="NCBI Taxonomy" id="716813"/>
    <lineage>
        <taxon>Bacteria</taxon>
        <taxon>Pseudomonadati</taxon>
        <taxon>Pseudomonadota</taxon>
        <taxon>Gammaproteobacteria</taxon>
        <taxon>Alteromonadales</taxon>
        <taxon>Pseudoalteromonadaceae</taxon>
        <taxon>Psychrosphaera</taxon>
    </lineage>
</organism>
<dbReference type="RefSeq" id="WP_105050951.1">
    <property type="nucleotide sequence ID" value="NZ_BMYG01000004.1"/>
</dbReference>
<feature type="signal peptide" evidence="14">
    <location>
        <begin position="1"/>
        <end position="21"/>
    </location>
</feature>
<evidence type="ECO:0000256" key="12">
    <source>
        <dbReference type="PIRSR" id="PIRSR634015-1"/>
    </source>
</evidence>
<dbReference type="InterPro" id="IPR014782">
    <property type="entry name" value="Peptidase_M1_dom"/>
</dbReference>
<sequence>MKFKFTLMTLLSLLSVCILSACSSNGISTSAYTLKSGGVMPESQQGLSVKHADLSFDIKPEQKNIVAITTLTLIADKPRATFSVDLDRVFTVSEVAVNNEVLTPDLYSNPNGMLLINQPVSGEFTVTISYQGQPRIPVRAPWDGGVMWETTPNGASWIASAVQGEGCDLFWPCIDHPSGEPVRVDQHITVPKPLVAASNGILLSVDEDEFTRTYHWQTKSMHNTYGIALNIAPYELLETKYQSIYGNTLDIQFYHLPETTDKAKILFSEIPTMINFFERMIGPYPFGQEKVGLAETPHLGMEHQTINAYGNQYKKDEFGYDWLMQHEFSHEWFGNQLTNDNWDHMWLHEGFGSYMQPLFAQYLHGDLAYKAQLNNQRKKVVSKSPLVSNTLREVEQVYEAETGPGGDIYTKGSLVLHTLRNLIGDDAFFAATKELVYGTATPKPGNFNPVFKNTADFINIVNKVTGKDLSWFFDVYVYQADLPKLVVDRTDKTISIKWQIENDKPFFMPVDIQMNGKVITLDLTKPVSLPINKMDVIILDPNSKILKYDQHIVDYQRFLKNKRNNS</sequence>
<keyword evidence="17" id="KW-1185">Reference proteome</keyword>
<dbReference type="SUPFAM" id="SSF55486">
    <property type="entry name" value="Metalloproteases ('zincins'), catalytic domain"/>
    <property type="match status" value="1"/>
</dbReference>
<dbReference type="AlphaFoldDB" id="A0A2S7UT93"/>
<evidence type="ECO:0000256" key="8">
    <source>
        <dbReference type="ARBA" id="ARBA00022723"/>
    </source>
</evidence>
<gene>
    <name evidence="16" type="ORF">BTO11_01725</name>
</gene>
<dbReference type="EMBL" id="MSCH01000003">
    <property type="protein sequence ID" value="PQJ52490.1"/>
    <property type="molecule type" value="Genomic_DNA"/>
</dbReference>
<feature type="domain" description="Peptidase M1 membrane alanine aminopeptidase" evidence="15">
    <location>
        <begin position="323"/>
        <end position="476"/>
    </location>
</feature>
<comment type="caution">
    <text evidence="16">The sequence shown here is derived from an EMBL/GenBank/DDBJ whole genome shotgun (WGS) entry which is preliminary data.</text>
</comment>
<dbReference type="InterPro" id="IPR001930">
    <property type="entry name" value="Peptidase_M1"/>
</dbReference>
<dbReference type="PRINTS" id="PR00756">
    <property type="entry name" value="ALADIPTASE"/>
</dbReference>
<feature type="active site" description="Proton acceptor" evidence="12">
    <location>
        <position position="327"/>
    </location>
</feature>
<keyword evidence="10 13" id="KW-0862">Zinc</keyword>
<dbReference type="Gene3D" id="1.10.390.10">
    <property type="entry name" value="Neutral Protease Domain 2"/>
    <property type="match status" value="1"/>
</dbReference>
<dbReference type="InterPro" id="IPR042097">
    <property type="entry name" value="Aminopeptidase_N-like_N_sf"/>
</dbReference>
<comment type="catalytic activity">
    <reaction evidence="1">
        <text>Release of an N-terminal amino acid, Xaa-|-Yaa- from a peptide, amide or arylamide. Xaa is preferably Ala, but may be most amino acids including Pro (slow action). When a terminal hydrophobic residue is followed by a prolyl residue, the two may be released as an intact Xaa-Pro dipeptide.</text>
        <dbReference type="EC" id="3.4.11.2"/>
    </reaction>
</comment>